<organism evidence="3 4">
    <name type="scientific">Mucilaginibacter mali</name>
    <dbReference type="NCBI Taxonomy" id="2740462"/>
    <lineage>
        <taxon>Bacteria</taxon>
        <taxon>Pseudomonadati</taxon>
        <taxon>Bacteroidota</taxon>
        <taxon>Sphingobacteriia</taxon>
        <taxon>Sphingobacteriales</taxon>
        <taxon>Sphingobacteriaceae</taxon>
        <taxon>Mucilaginibacter</taxon>
    </lineage>
</organism>
<name>A0A7D4TNI7_9SPHI</name>
<dbReference type="Gene3D" id="3.40.50.2000">
    <property type="entry name" value="Glycogen Phosphorylase B"/>
    <property type="match status" value="2"/>
</dbReference>
<dbReference type="AlphaFoldDB" id="A0A7D4TNI7"/>
<dbReference type="Proteomes" id="UP000505355">
    <property type="component" value="Chromosome"/>
</dbReference>
<feature type="domain" description="Glycosyl transferase family 1" evidence="2">
    <location>
        <begin position="187"/>
        <end position="324"/>
    </location>
</feature>
<dbReference type="PANTHER" id="PTHR46401">
    <property type="entry name" value="GLYCOSYLTRANSFERASE WBBK-RELATED"/>
    <property type="match status" value="1"/>
</dbReference>
<dbReference type="RefSeq" id="WP_173414604.1">
    <property type="nucleotide sequence ID" value="NZ_CP054139.1"/>
</dbReference>
<protein>
    <submittedName>
        <fullName evidence="3">Glycosyltransferase family 4 protein</fullName>
    </submittedName>
</protein>
<sequence>MIYVFLGYYYSPGFDTPQSWINRIAPYAGMPECLSETDTVYYIKQIDYVGEYVHKDVNYRFVNLNREKTHFPYRIHKYVKKLKPDVVIINGLQHPLEIMQLRLILGKKVRIIIQHRAERPGNGIKKYINRVSDKSINAYLFASKQMGDEWQSSGNISRADKIHELMPVSSVFAPVNRQAALSKTGVNGQPSYLWIGNLDSNKDPLMAIKSFLRYLEIHPAAKLYLIYQTNNLLPAIKQLLDAALHCRKNIILIGKVPHNELLYWFNSADFIISTSHYESGGAAVCEAMSCGCIPVITDIPSFRMITDNGNCGILYEAGKEDALFCALQKSRQIDVQQKRAEVLTHYNATLSFKAITTRFKAIVEGLTA</sequence>
<dbReference type="InterPro" id="IPR001296">
    <property type="entry name" value="Glyco_trans_1"/>
</dbReference>
<dbReference type="SUPFAM" id="SSF53756">
    <property type="entry name" value="UDP-Glycosyltransferase/glycogen phosphorylase"/>
    <property type="match status" value="1"/>
</dbReference>
<dbReference type="GO" id="GO:0016757">
    <property type="term" value="F:glycosyltransferase activity"/>
    <property type="evidence" value="ECO:0007669"/>
    <property type="project" value="InterPro"/>
</dbReference>
<keyword evidence="4" id="KW-1185">Reference proteome</keyword>
<keyword evidence="1 3" id="KW-0808">Transferase</keyword>
<dbReference type="EMBL" id="CP054139">
    <property type="protein sequence ID" value="QKJ29914.1"/>
    <property type="molecule type" value="Genomic_DNA"/>
</dbReference>
<dbReference type="CDD" id="cd03801">
    <property type="entry name" value="GT4_PimA-like"/>
    <property type="match status" value="1"/>
</dbReference>
<proteinExistence type="predicted"/>
<evidence type="ECO:0000259" key="2">
    <source>
        <dbReference type="Pfam" id="PF00534"/>
    </source>
</evidence>
<evidence type="ECO:0000313" key="4">
    <source>
        <dbReference type="Proteomes" id="UP000505355"/>
    </source>
</evidence>
<evidence type="ECO:0000313" key="3">
    <source>
        <dbReference type="EMBL" id="QKJ29914.1"/>
    </source>
</evidence>
<dbReference type="KEGG" id="mmab:HQ865_09145"/>
<dbReference type="Pfam" id="PF00534">
    <property type="entry name" value="Glycos_transf_1"/>
    <property type="match status" value="1"/>
</dbReference>
<reference evidence="3 4" key="1">
    <citation type="submission" date="2020-05" db="EMBL/GenBank/DDBJ databases">
        <title>Mucilaginibacter mali sp. nov.</title>
        <authorList>
            <person name="Kim H.S."/>
            <person name="Lee K.C."/>
            <person name="Suh M.K."/>
            <person name="Kim J.-S."/>
            <person name="Han K.-I."/>
            <person name="Eom M.K."/>
            <person name="Shin Y.K."/>
            <person name="Lee J.-S."/>
        </authorList>
    </citation>
    <scope>NUCLEOTIDE SEQUENCE [LARGE SCALE GENOMIC DNA]</scope>
    <source>
        <strain evidence="3 4">G2-14</strain>
    </source>
</reference>
<accession>A0A7D4TNI7</accession>
<gene>
    <name evidence="3" type="ORF">HQ865_09145</name>
</gene>
<dbReference type="PANTHER" id="PTHR46401:SF2">
    <property type="entry name" value="GLYCOSYLTRANSFERASE WBBK-RELATED"/>
    <property type="match status" value="1"/>
</dbReference>
<evidence type="ECO:0000256" key="1">
    <source>
        <dbReference type="ARBA" id="ARBA00022679"/>
    </source>
</evidence>